<gene>
    <name evidence="1" type="ORF">DPEC_G00183470</name>
</gene>
<evidence type="ECO:0000313" key="1">
    <source>
        <dbReference type="EMBL" id="KAJ8000739.1"/>
    </source>
</evidence>
<name>A0ACC2GAQ8_DALPE</name>
<dbReference type="Proteomes" id="UP001157502">
    <property type="component" value="Chromosome 15"/>
</dbReference>
<accession>A0ACC2GAQ8</accession>
<sequence>MNVHGGLSLRENDRHCGCGNAASYEVRQVDYGPRPCGRALWMLSKVVLSPGKGPQRKGPLRHSALRRGTALGVTQEVPVTGSLFSKGHRKRPSLRFWMVPGRVLGLAPFSLCRRPESPGILHAANEAHWLLSFVPPSPPLSLHLTLLFLPTWPPTLRASAGPCCHPVEE</sequence>
<protein>
    <submittedName>
        <fullName evidence="1">Uncharacterized protein</fullName>
    </submittedName>
</protein>
<dbReference type="EMBL" id="CM055742">
    <property type="protein sequence ID" value="KAJ8000739.1"/>
    <property type="molecule type" value="Genomic_DNA"/>
</dbReference>
<evidence type="ECO:0000313" key="2">
    <source>
        <dbReference type="Proteomes" id="UP001157502"/>
    </source>
</evidence>
<keyword evidence="2" id="KW-1185">Reference proteome</keyword>
<reference evidence="1" key="1">
    <citation type="submission" date="2021-05" db="EMBL/GenBank/DDBJ databases">
        <authorList>
            <person name="Pan Q."/>
            <person name="Jouanno E."/>
            <person name="Zahm M."/>
            <person name="Klopp C."/>
            <person name="Cabau C."/>
            <person name="Louis A."/>
            <person name="Berthelot C."/>
            <person name="Parey E."/>
            <person name="Roest Crollius H."/>
            <person name="Montfort J."/>
            <person name="Robinson-Rechavi M."/>
            <person name="Bouchez O."/>
            <person name="Lampietro C."/>
            <person name="Lopez Roques C."/>
            <person name="Donnadieu C."/>
            <person name="Postlethwait J."/>
            <person name="Bobe J."/>
            <person name="Dillon D."/>
            <person name="Chandos A."/>
            <person name="von Hippel F."/>
            <person name="Guiguen Y."/>
        </authorList>
    </citation>
    <scope>NUCLEOTIDE SEQUENCE</scope>
    <source>
        <strain evidence="1">YG-Jan2019</strain>
    </source>
</reference>
<comment type="caution">
    <text evidence="1">The sequence shown here is derived from an EMBL/GenBank/DDBJ whole genome shotgun (WGS) entry which is preliminary data.</text>
</comment>
<organism evidence="1 2">
    <name type="scientific">Dallia pectoralis</name>
    <name type="common">Alaska blackfish</name>
    <dbReference type="NCBI Taxonomy" id="75939"/>
    <lineage>
        <taxon>Eukaryota</taxon>
        <taxon>Metazoa</taxon>
        <taxon>Chordata</taxon>
        <taxon>Craniata</taxon>
        <taxon>Vertebrata</taxon>
        <taxon>Euteleostomi</taxon>
        <taxon>Actinopterygii</taxon>
        <taxon>Neopterygii</taxon>
        <taxon>Teleostei</taxon>
        <taxon>Protacanthopterygii</taxon>
        <taxon>Esociformes</taxon>
        <taxon>Umbridae</taxon>
        <taxon>Dallia</taxon>
    </lineage>
</organism>
<proteinExistence type="predicted"/>